<sequence>MTRLCMNSMAQPLEGSGLGLTLRL</sequence>
<name>A0A2P5FTW8_TREOI</name>
<dbReference type="AlphaFoldDB" id="A0A2P5FTW8"/>
<reference evidence="2" key="1">
    <citation type="submission" date="2016-06" db="EMBL/GenBank/DDBJ databases">
        <title>Parallel loss of symbiosis genes in relatives of nitrogen-fixing non-legume Parasponia.</title>
        <authorList>
            <person name="Van Velzen R."/>
            <person name="Holmer R."/>
            <person name="Bu F."/>
            <person name="Rutten L."/>
            <person name="Van Zeijl A."/>
            <person name="Liu W."/>
            <person name="Santuari L."/>
            <person name="Cao Q."/>
            <person name="Sharma T."/>
            <person name="Shen D."/>
            <person name="Roswanjaya Y."/>
            <person name="Wardhani T."/>
            <person name="Kalhor M.S."/>
            <person name="Jansen J."/>
            <person name="Van den Hoogen J."/>
            <person name="Gungor B."/>
            <person name="Hartog M."/>
            <person name="Hontelez J."/>
            <person name="Verver J."/>
            <person name="Yang W.-C."/>
            <person name="Schijlen E."/>
            <person name="Repin R."/>
            <person name="Schilthuizen M."/>
            <person name="Schranz E."/>
            <person name="Heidstra R."/>
            <person name="Miyata K."/>
            <person name="Fedorova E."/>
            <person name="Kohlen W."/>
            <person name="Bisseling T."/>
            <person name="Smit S."/>
            <person name="Geurts R."/>
        </authorList>
    </citation>
    <scope>NUCLEOTIDE SEQUENCE [LARGE SCALE GENOMIC DNA]</scope>
    <source>
        <strain evidence="2">cv. RG33-2</strain>
    </source>
</reference>
<evidence type="ECO:0000313" key="1">
    <source>
        <dbReference type="EMBL" id="POO01248.1"/>
    </source>
</evidence>
<evidence type="ECO:0000313" key="2">
    <source>
        <dbReference type="Proteomes" id="UP000237000"/>
    </source>
</evidence>
<comment type="caution">
    <text evidence="1">The sequence shown here is derived from an EMBL/GenBank/DDBJ whole genome shotgun (WGS) entry which is preliminary data.</text>
</comment>
<proteinExistence type="predicted"/>
<keyword evidence="2" id="KW-1185">Reference proteome</keyword>
<dbReference type="Proteomes" id="UP000237000">
    <property type="component" value="Unassembled WGS sequence"/>
</dbReference>
<protein>
    <submittedName>
        <fullName evidence="1">Uncharacterized protein</fullName>
    </submittedName>
</protein>
<dbReference type="InParanoid" id="A0A2P5FTW8"/>
<accession>A0A2P5FTW8</accession>
<organism evidence="1 2">
    <name type="scientific">Trema orientale</name>
    <name type="common">Charcoal tree</name>
    <name type="synonym">Celtis orientalis</name>
    <dbReference type="NCBI Taxonomy" id="63057"/>
    <lineage>
        <taxon>Eukaryota</taxon>
        <taxon>Viridiplantae</taxon>
        <taxon>Streptophyta</taxon>
        <taxon>Embryophyta</taxon>
        <taxon>Tracheophyta</taxon>
        <taxon>Spermatophyta</taxon>
        <taxon>Magnoliopsida</taxon>
        <taxon>eudicotyledons</taxon>
        <taxon>Gunneridae</taxon>
        <taxon>Pentapetalae</taxon>
        <taxon>rosids</taxon>
        <taxon>fabids</taxon>
        <taxon>Rosales</taxon>
        <taxon>Cannabaceae</taxon>
        <taxon>Trema</taxon>
    </lineage>
</organism>
<gene>
    <name evidence="1" type="ORF">TorRG33x02_030020</name>
</gene>
<dbReference type="EMBL" id="JXTC01000009">
    <property type="protein sequence ID" value="POO01248.1"/>
    <property type="molecule type" value="Genomic_DNA"/>
</dbReference>